<feature type="transmembrane region" description="Helical" evidence="8">
    <location>
        <begin position="69"/>
        <end position="86"/>
    </location>
</feature>
<feature type="compositionally biased region" description="Gly residues" evidence="7">
    <location>
        <begin position="438"/>
        <end position="454"/>
    </location>
</feature>
<evidence type="ECO:0000256" key="7">
    <source>
        <dbReference type="SAM" id="MobiDB-lite"/>
    </source>
</evidence>
<feature type="transmembrane region" description="Helical" evidence="8">
    <location>
        <begin position="345"/>
        <end position="366"/>
    </location>
</feature>
<dbReference type="Pfam" id="PF04193">
    <property type="entry name" value="PQ-loop"/>
    <property type="match status" value="2"/>
</dbReference>
<protein>
    <submittedName>
        <fullName evidence="9">PQ-loop repeat</fullName>
    </submittedName>
</protein>
<evidence type="ECO:0000256" key="1">
    <source>
        <dbReference type="ARBA" id="ARBA00004141"/>
    </source>
</evidence>
<dbReference type="Gene3D" id="1.20.1280.290">
    <property type="match status" value="2"/>
</dbReference>
<dbReference type="Proteomes" id="UP000192927">
    <property type="component" value="Unassembled WGS sequence"/>
</dbReference>
<keyword evidence="2 8" id="KW-0812">Transmembrane</keyword>
<evidence type="ECO:0000256" key="3">
    <source>
        <dbReference type="ARBA" id="ARBA00022989"/>
    </source>
</evidence>
<dbReference type="InterPro" id="IPR006603">
    <property type="entry name" value="PQ-loop_rpt"/>
</dbReference>
<evidence type="ECO:0000313" key="9">
    <source>
        <dbReference type="EMBL" id="SLM41318.1"/>
    </source>
</evidence>
<evidence type="ECO:0000256" key="5">
    <source>
        <dbReference type="ARBA" id="ARBA00038039"/>
    </source>
</evidence>
<feature type="region of interest" description="Disordered" evidence="7">
    <location>
        <begin position="405"/>
        <end position="454"/>
    </location>
</feature>
<evidence type="ECO:0000256" key="6">
    <source>
        <dbReference type="ARBA" id="ARBA00050768"/>
    </source>
</evidence>
<dbReference type="AlphaFoldDB" id="A0A1W5DDU3"/>
<feature type="compositionally biased region" description="Polar residues" evidence="7">
    <location>
        <begin position="169"/>
        <end position="210"/>
    </location>
</feature>
<dbReference type="GO" id="GO:0034488">
    <property type="term" value="P:basic amino acid transmembrane export from vacuole"/>
    <property type="evidence" value="ECO:0007669"/>
    <property type="project" value="TreeGrafter"/>
</dbReference>
<proteinExistence type="inferred from homology"/>
<keyword evidence="4 8" id="KW-0472">Membrane</keyword>
<dbReference type="PANTHER" id="PTHR16201:SF34">
    <property type="entry name" value="LYSOSOMAL AMINO ACID TRANSPORTER 1"/>
    <property type="match status" value="1"/>
</dbReference>
<accession>A0A1W5DDU3</accession>
<dbReference type="PANTHER" id="PTHR16201">
    <property type="entry name" value="SEVEN TRANSMEMBRANE PROTEIN 1-RELATED"/>
    <property type="match status" value="1"/>
</dbReference>
<feature type="transmembrane region" description="Helical" evidence="8">
    <location>
        <begin position="106"/>
        <end position="124"/>
    </location>
</feature>
<feature type="transmembrane region" description="Helical" evidence="8">
    <location>
        <begin position="39"/>
        <end position="57"/>
    </location>
</feature>
<comment type="similarity">
    <text evidence="5">Belongs to the laat-1 family.</text>
</comment>
<dbReference type="EMBL" id="FWEW01003824">
    <property type="protein sequence ID" value="SLM41318.1"/>
    <property type="molecule type" value="Genomic_DNA"/>
</dbReference>
<evidence type="ECO:0000256" key="8">
    <source>
        <dbReference type="SAM" id="Phobius"/>
    </source>
</evidence>
<feature type="region of interest" description="Disordered" evidence="7">
    <location>
        <begin position="130"/>
        <end position="219"/>
    </location>
</feature>
<evidence type="ECO:0000313" key="10">
    <source>
        <dbReference type="Proteomes" id="UP000192927"/>
    </source>
</evidence>
<comment type="subcellular location">
    <subcellularLocation>
        <location evidence="1">Membrane</location>
        <topology evidence="1">Multi-pass membrane protein</topology>
    </subcellularLocation>
</comment>
<feature type="transmembrane region" description="Helical" evidence="8">
    <location>
        <begin position="287"/>
        <end position="305"/>
    </location>
</feature>
<dbReference type="GO" id="GO:0015174">
    <property type="term" value="F:basic amino acid transmembrane transporter activity"/>
    <property type="evidence" value="ECO:0007669"/>
    <property type="project" value="TreeGrafter"/>
</dbReference>
<dbReference type="InterPro" id="IPR051415">
    <property type="entry name" value="LAAT-1"/>
</dbReference>
<sequence>MSSLLFLGSVSPSLPDHCTPTNDFLFHISSTFHACVPTPLAFLSISLGTISIVSWLFAQLPQVFTNYKLKSTAGLSIYFLGEWLLGDATNLSGALLTGQATWQVIVAGYYVTVDMILVGQYIWYTHYKPGRGRGSRAQSTEHRRENGDMIEGSPPYGDASDDNTHIKGTVTSPTTKPATQPQEMNGYRTPNFSSPEEKGTPTSSHTTIQRLNPPPSFGPSPKTLLLVSMLCAVLTTAHPTTPHDVIRLSPQSSDPELLGRILSWTSTLLYLGSRLPQIYKNHRRRSTAGLSPTLFIAAFFGNLFYSSSLLTNPLAWDSYPPYGSHGWVGGDGSERWEWVGRAAPFWLGAAGVLALDAAVGAQFLMFGKGKGKEEAVVGMEGWRGRGRWMRVRGWMRGWVPSESPVRGLGSENGSDRGSEGAANVDEDERPLLEREGSGDFGYGTRGGGSEVSRL</sequence>
<organism evidence="9 10">
    <name type="scientific">Lasallia pustulata</name>
    <dbReference type="NCBI Taxonomy" id="136370"/>
    <lineage>
        <taxon>Eukaryota</taxon>
        <taxon>Fungi</taxon>
        <taxon>Dikarya</taxon>
        <taxon>Ascomycota</taxon>
        <taxon>Pezizomycotina</taxon>
        <taxon>Lecanoromycetes</taxon>
        <taxon>OSLEUM clade</taxon>
        <taxon>Umbilicariomycetidae</taxon>
        <taxon>Umbilicariales</taxon>
        <taxon>Umbilicariaceae</taxon>
        <taxon>Lasallia</taxon>
    </lineage>
</organism>
<dbReference type="FunFam" id="1.20.1280.290:FF:000009">
    <property type="entry name" value="PQ loop repeat family protein"/>
    <property type="match status" value="1"/>
</dbReference>
<comment type="catalytic activity">
    <reaction evidence="6">
        <text>L-histidine(out) + L-arginine(in) = L-histidine(in) + L-arginine(out)</text>
        <dbReference type="Rhea" id="RHEA:71063"/>
        <dbReference type="ChEBI" id="CHEBI:32682"/>
        <dbReference type="ChEBI" id="CHEBI:57595"/>
    </reaction>
</comment>
<dbReference type="SMART" id="SM00679">
    <property type="entry name" value="CTNS"/>
    <property type="match status" value="2"/>
</dbReference>
<name>A0A1W5DDU3_9LECA</name>
<keyword evidence="10" id="KW-1185">Reference proteome</keyword>
<evidence type="ECO:0000256" key="2">
    <source>
        <dbReference type="ARBA" id="ARBA00022692"/>
    </source>
</evidence>
<keyword evidence="3 8" id="KW-1133">Transmembrane helix</keyword>
<evidence type="ECO:0000256" key="4">
    <source>
        <dbReference type="ARBA" id="ARBA00023136"/>
    </source>
</evidence>
<reference evidence="10" key="1">
    <citation type="submission" date="2017-03" db="EMBL/GenBank/DDBJ databases">
        <authorList>
            <person name="Sharma R."/>
            <person name="Thines M."/>
        </authorList>
    </citation>
    <scope>NUCLEOTIDE SEQUENCE [LARGE SCALE GENOMIC DNA]</scope>
</reference>
<dbReference type="GO" id="GO:0000329">
    <property type="term" value="C:fungal-type vacuole membrane"/>
    <property type="evidence" value="ECO:0007669"/>
    <property type="project" value="TreeGrafter"/>
</dbReference>